<evidence type="ECO:0000313" key="3">
    <source>
        <dbReference type="Proteomes" id="UP000037035"/>
    </source>
</evidence>
<organism evidence="2 3">
    <name type="scientific">Puccinia sorghi</name>
    <dbReference type="NCBI Taxonomy" id="27349"/>
    <lineage>
        <taxon>Eukaryota</taxon>
        <taxon>Fungi</taxon>
        <taxon>Dikarya</taxon>
        <taxon>Basidiomycota</taxon>
        <taxon>Pucciniomycotina</taxon>
        <taxon>Pucciniomycetes</taxon>
        <taxon>Pucciniales</taxon>
        <taxon>Pucciniaceae</taxon>
        <taxon>Puccinia</taxon>
    </lineage>
</organism>
<gene>
    <name evidence="2" type="ORF">VP01_3212g1</name>
</gene>
<feature type="transmembrane region" description="Helical" evidence="1">
    <location>
        <begin position="43"/>
        <end position="63"/>
    </location>
</feature>
<keyword evidence="1" id="KW-1133">Transmembrane helix</keyword>
<name>A0A0L6UZ66_9BASI</name>
<protein>
    <submittedName>
        <fullName evidence="2">Uncharacterized protein</fullName>
    </submittedName>
</protein>
<dbReference type="Proteomes" id="UP000037035">
    <property type="component" value="Unassembled WGS sequence"/>
</dbReference>
<dbReference type="EMBL" id="LAVV01008183">
    <property type="protein sequence ID" value="KNZ53527.1"/>
    <property type="molecule type" value="Genomic_DNA"/>
</dbReference>
<evidence type="ECO:0000313" key="2">
    <source>
        <dbReference type="EMBL" id="KNZ53527.1"/>
    </source>
</evidence>
<dbReference type="VEuPathDB" id="FungiDB:VP01_3212g1"/>
<sequence length="332" mass="38580">MWWHCSYIARRLFPLATPDPNFELGLRRKKKAKRRNNRRKRDVLLVFGCTFSLCFLTEVFHLVSMHHFASVNLKTWVALYTRRSRRGRLCQNQNPRRECVDGRRLVSRTEAGLRSNFSVLIQTLGLGQCPMRANSTAKKLAQLPAVNIQESEVLMHSHCADCTATVPKIYICKHVEFGWQLGWSMLHANCRQLSNLFLQHRSQETYKHGNISVRSACMETATNRPHEEIDNEKIGNQPGHMLRYHRKACVFCVFFLHANFSFPPKIVFSPLFSTGVACVGRIAEHHFPPHAQTHPIGQHNCQCRNWEINQWRIVSFFLLFKPQLIDFTNVNL</sequence>
<evidence type="ECO:0000256" key="1">
    <source>
        <dbReference type="SAM" id="Phobius"/>
    </source>
</evidence>
<keyword evidence="1" id="KW-0472">Membrane</keyword>
<keyword evidence="1" id="KW-0812">Transmembrane</keyword>
<proteinExistence type="predicted"/>
<dbReference type="AlphaFoldDB" id="A0A0L6UZ66"/>
<accession>A0A0L6UZ66</accession>
<keyword evidence="3" id="KW-1185">Reference proteome</keyword>
<reference evidence="2 3" key="1">
    <citation type="submission" date="2015-08" db="EMBL/GenBank/DDBJ databases">
        <title>Next Generation Sequencing and Analysis of the Genome of Puccinia sorghi L Schw, the Causal Agent of Maize Common Rust.</title>
        <authorList>
            <person name="Rochi L."/>
            <person name="Burguener G."/>
            <person name="Darino M."/>
            <person name="Turjanski A."/>
            <person name="Kreff E."/>
            <person name="Dieguez M.J."/>
            <person name="Sacco F."/>
        </authorList>
    </citation>
    <scope>NUCLEOTIDE SEQUENCE [LARGE SCALE GENOMIC DNA]</scope>
    <source>
        <strain evidence="2 3">RO10H11247</strain>
    </source>
</reference>
<comment type="caution">
    <text evidence="2">The sequence shown here is derived from an EMBL/GenBank/DDBJ whole genome shotgun (WGS) entry which is preliminary data.</text>
</comment>